<dbReference type="Proteomes" id="UP000198569">
    <property type="component" value="Unassembled WGS sequence"/>
</dbReference>
<evidence type="ECO:0000313" key="1">
    <source>
        <dbReference type="EMBL" id="SDX91754.1"/>
    </source>
</evidence>
<evidence type="ECO:0000313" key="2">
    <source>
        <dbReference type="Proteomes" id="UP000198569"/>
    </source>
</evidence>
<name>A0A1H3FNP8_9FLAO</name>
<protein>
    <submittedName>
        <fullName evidence="1">Uncharacterized protein</fullName>
    </submittedName>
</protein>
<keyword evidence="2" id="KW-1185">Reference proteome</keyword>
<dbReference type="AlphaFoldDB" id="A0A1H3FNP8"/>
<accession>A0A1H3FNP8</accession>
<gene>
    <name evidence="1" type="ORF">SAMN05444338_11841</name>
</gene>
<reference evidence="2" key="1">
    <citation type="submission" date="2016-10" db="EMBL/GenBank/DDBJ databases">
        <authorList>
            <person name="Varghese N."/>
            <person name="Submissions S."/>
        </authorList>
    </citation>
    <scope>NUCLEOTIDE SEQUENCE [LARGE SCALE GENOMIC DNA]</scope>
    <source>
        <strain evidence="2">DSM 15718</strain>
    </source>
</reference>
<dbReference type="EMBL" id="FNMV01000018">
    <property type="protein sequence ID" value="SDX91754.1"/>
    <property type="molecule type" value="Genomic_DNA"/>
</dbReference>
<proteinExistence type="predicted"/>
<sequence>MDKFFQQIIKYRAENNLPPDTLERLETDKIIIENKNEICMYLMCGNKL</sequence>
<organism evidence="1 2">
    <name type="scientific">Flavobacterium degerlachei</name>
    <dbReference type="NCBI Taxonomy" id="229203"/>
    <lineage>
        <taxon>Bacteria</taxon>
        <taxon>Pseudomonadati</taxon>
        <taxon>Bacteroidota</taxon>
        <taxon>Flavobacteriia</taxon>
        <taxon>Flavobacteriales</taxon>
        <taxon>Flavobacteriaceae</taxon>
        <taxon>Flavobacterium</taxon>
    </lineage>
</organism>